<evidence type="ECO:0000256" key="11">
    <source>
        <dbReference type="SAM" id="Phobius"/>
    </source>
</evidence>
<evidence type="ECO:0000256" key="9">
    <source>
        <dbReference type="ARBA" id="ARBA00029447"/>
    </source>
</evidence>
<dbReference type="InterPro" id="IPR029151">
    <property type="entry name" value="Sensor-like_sf"/>
</dbReference>
<dbReference type="Pfam" id="PF02743">
    <property type="entry name" value="dCache_1"/>
    <property type="match status" value="1"/>
</dbReference>
<keyword evidence="15" id="KW-1185">Reference proteome</keyword>
<dbReference type="SUPFAM" id="SSF103190">
    <property type="entry name" value="Sensory domain-like"/>
    <property type="match status" value="1"/>
</dbReference>
<dbReference type="PROSITE" id="PS50111">
    <property type="entry name" value="CHEMOTAXIS_TRANSDUC_2"/>
    <property type="match status" value="1"/>
</dbReference>
<dbReference type="EMBL" id="CP015108">
    <property type="protein sequence ID" value="ARF15106.1"/>
    <property type="molecule type" value="Genomic_DNA"/>
</dbReference>
<dbReference type="Gene3D" id="1.10.287.950">
    <property type="entry name" value="Methyl-accepting chemotaxis protein"/>
    <property type="match status" value="1"/>
</dbReference>
<accession>A0ABN4YXV5</accession>
<dbReference type="Gene3D" id="3.30.450.20">
    <property type="entry name" value="PAS domain"/>
    <property type="match status" value="1"/>
</dbReference>
<evidence type="ECO:0000256" key="6">
    <source>
        <dbReference type="ARBA" id="ARBA00022989"/>
    </source>
</evidence>
<sequence length="660" mass="72568">MLRSIKTKIILTAITVFILGIALMTWMTNDQANKHSMANAIDSSNAIINEMSFGVYQFMDKYEKGLALLATTDAITEFTGENGKEVSVTEIEERLQAFLSMYPSADAVYYSLTSKYTVIKPDDDLTDYDPTTRNWYKLAQENPDDVQWTEPYLDDTTNQFVITASKAITKDGMFIGALGLDIELSALTDEIASRDIGYNGYPVLLDDQGLAIVHPSKTGEDVTNEVLFKKMYDADSGVIQYTDDQGNDKRNIYTTIPNYNWKVGAIYEERDLSAMARVLRNSMLLIAVLTLILTFVGLSITISRMLKPLDTLKDLMAKVSSGDLTVRSDNQSTDEIGELSRDFNHMVQNMNDIITVVHTSADHVRSNSESLSAVSEETSASSNEVAMAVGEIAQGAAKSAEDAETVTERTDLLGQEINEIREKAEIMLDIARQTGIQNTNGQQQMHALKTSFATTGKTLEEMSNDIDSLGGRVQAIGSVMETIMNISKQTNLLALNASIEAARAGEHGKGFAVVAEEVRTLAEQSARATDDVKVTIEELQKESSIVSEQMQQTINTFRDQGVVVGDTENTFEELSSLMDTMQESIHTVSHEIQLIVTHKDDVSLTVQTMSATSQETAAACEEVSASSDEQLRAIQSVTEAAETLTELSEKLSEVIAQFKM</sequence>
<organism evidence="14 15">
    <name type="scientific">Sporosarcina ureae</name>
    <dbReference type="NCBI Taxonomy" id="1571"/>
    <lineage>
        <taxon>Bacteria</taxon>
        <taxon>Bacillati</taxon>
        <taxon>Bacillota</taxon>
        <taxon>Bacilli</taxon>
        <taxon>Bacillales</taxon>
        <taxon>Caryophanaceae</taxon>
        <taxon>Sporosarcina</taxon>
    </lineage>
</organism>
<dbReference type="Pfam" id="PF00015">
    <property type="entry name" value="MCPsignal"/>
    <property type="match status" value="1"/>
</dbReference>
<dbReference type="CDD" id="cd12912">
    <property type="entry name" value="PDC2_MCP_like"/>
    <property type="match status" value="1"/>
</dbReference>
<protein>
    <recommendedName>
        <fullName evidence="16">Methyl-accepting chemotaxis protein</fullName>
    </recommendedName>
</protein>
<evidence type="ECO:0000256" key="4">
    <source>
        <dbReference type="ARBA" id="ARBA00022500"/>
    </source>
</evidence>
<keyword evidence="5 11" id="KW-0812">Transmembrane</keyword>
<keyword evidence="4" id="KW-0145">Chemotaxis</keyword>
<keyword evidence="6 11" id="KW-1133">Transmembrane helix</keyword>
<evidence type="ECO:0000256" key="8">
    <source>
        <dbReference type="ARBA" id="ARBA00023224"/>
    </source>
</evidence>
<dbReference type="InterPro" id="IPR033479">
    <property type="entry name" value="dCache_1"/>
</dbReference>
<evidence type="ECO:0000313" key="14">
    <source>
        <dbReference type="EMBL" id="ARF15106.1"/>
    </source>
</evidence>
<feature type="domain" description="HAMP" evidence="13">
    <location>
        <begin position="303"/>
        <end position="355"/>
    </location>
</feature>
<reference evidence="14 15" key="1">
    <citation type="submission" date="2016-04" db="EMBL/GenBank/DDBJ databases">
        <title>Comparative Genomics and Epigenetics of Sporosarcina ureae.</title>
        <authorList>
            <person name="Oliver A.S."/>
            <person name="Cooper K.K."/>
        </authorList>
    </citation>
    <scope>NUCLEOTIDE SEQUENCE [LARGE SCALE GENOMIC DNA]</scope>
    <source>
        <strain evidence="14 15">S204</strain>
    </source>
</reference>
<comment type="subcellular location">
    <subcellularLocation>
        <location evidence="1">Cell membrane</location>
        <topology evidence="1">Multi-pass membrane protein</topology>
    </subcellularLocation>
</comment>
<dbReference type="CDD" id="cd06225">
    <property type="entry name" value="HAMP"/>
    <property type="match status" value="1"/>
</dbReference>
<dbReference type="PANTHER" id="PTHR32089">
    <property type="entry name" value="METHYL-ACCEPTING CHEMOTAXIS PROTEIN MCPB"/>
    <property type="match status" value="1"/>
</dbReference>
<dbReference type="PROSITE" id="PS50885">
    <property type="entry name" value="HAMP"/>
    <property type="match status" value="1"/>
</dbReference>
<dbReference type="PANTHER" id="PTHR32089:SF114">
    <property type="entry name" value="METHYL-ACCEPTING CHEMOTAXIS PROTEIN MCPB"/>
    <property type="match status" value="1"/>
</dbReference>
<feature type="transmembrane region" description="Helical" evidence="11">
    <location>
        <begin position="283"/>
        <end position="306"/>
    </location>
</feature>
<dbReference type="InterPro" id="IPR003660">
    <property type="entry name" value="HAMP_dom"/>
</dbReference>
<evidence type="ECO:0000256" key="2">
    <source>
        <dbReference type="ARBA" id="ARBA00022475"/>
    </source>
</evidence>
<evidence type="ECO:0000256" key="10">
    <source>
        <dbReference type="PROSITE-ProRule" id="PRU00284"/>
    </source>
</evidence>
<dbReference type="CDD" id="cd12913">
    <property type="entry name" value="PDC1_MCP_like"/>
    <property type="match status" value="1"/>
</dbReference>
<evidence type="ECO:0000259" key="13">
    <source>
        <dbReference type="PROSITE" id="PS50885"/>
    </source>
</evidence>
<dbReference type="Proteomes" id="UP000192486">
    <property type="component" value="Chromosome"/>
</dbReference>
<keyword evidence="3" id="KW-0488">Methylation</keyword>
<dbReference type="InterPro" id="IPR004089">
    <property type="entry name" value="MCPsignal_dom"/>
</dbReference>
<dbReference type="SMART" id="SM00283">
    <property type="entry name" value="MA"/>
    <property type="match status" value="1"/>
</dbReference>
<comment type="similarity">
    <text evidence="9">Belongs to the methyl-accepting chemotaxis (MCP) protein family.</text>
</comment>
<evidence type="ECO:0000259" key="12">
    <source>
        <dbReference type="PROSITE" id="PS50111"/>
    </source>
</evidence>
<evidence type="ECO:0000313" key="15">
    <source>
        <dbReference type="Proteomes" id="UP000192486"/>
    </source>
</evidence>
<evidence type="ECO:0000256" key="5">
    <source>
        <dbReference type="ARBA" id="ARBA00022692"/>
    </source>
</evidence>
<dbReference type="SMART" id="SM00304">
    <property type="entry name" value="HAMP"/>
    <property type="match status" value="1"/>
</dbReference>
<evidence type="ECO:0000256" key="1">
    <source>
        <dbReference type="ARBA" id="ARBA00004651"/>
    </source>
</evidence>
<dbReference type="Gene3D" id="6.10.340.10">
    <property type="match status" value="1"/>
</dbReference>
<dbReference type="Pfam" id="PF00672">
    <property type="entry name" value="HAMP"/>
    <property type="match status" value="1"/>
</dbReference>
<evidence type="ECO:0000256" key="3">
    <source>
        <dbReference type="ARBA" id="ARBA00022481"/>
    </source>
</evidence>
<dbReference type="RefSeq" id="WP_037561344.1">
    <property type="nucleotide sequence ID" value="NZ_CP015108.1"/>
</dbReference>
<evidence type="ECO:0008006" key="16">
    <source>
        <dbReference type="Google" id="ProtNLM"/>
    </source>
</evidence>
<evidence type="ECO:0000256" key="7">
    <source>
        <dbReference type="ARBA" id="ARBA00023136"/>
    </source>
</evidence>
<dbReference type="SUPFAM" id="SSF58104">
    <property type="entry name" value="Methyl-accepting chemotaxis protein (MCP) signaling domain"/>
    <property type="match status" value="1"/>
</dbReference>
<keyword evidence="7 11" id="KW-0472">Membrane</keyword>
<keyword evidence="2" id="KW-1003">Cell membrane</keyword>
<feature type="domain" description="Methyl-accepting transducer" evidence="12">
    <location>
        <begin position="374"/>
        <end position="624"/>
    </location>
</feature>
<proteinExistence type="inferred from homology"/>
<feature type="transmembrane region" description="Helical" evidence="11">
    <location>
        <begin position="9"/>
        <end position="27"/>
    </location>
</feature>
<gene>
    <name evidence="14" type="ORF">SporoS204_13665</name>
</gene>
<name>A0ABN4YXV5_SPOUR</name>
<keyword evidence="8 10" id="KW-0807">Transducer</keyword>